<dbReference type="eggNOG" id="COG0737">
    <property type="taxonomic scope" value="Bacteria"/>
</dbReference>
<dbReference type="HOGENOM" id="CLU_979577_0_0_0"/>
<dbReference type="AlphaFoldDB" id="A8F545"/>
<gene>
    <name evidence="3" type="ordered locus">Tlet_0713</name>
</gene>
<dbReference type="InterPro" id="IPR029052">
    <property type="entry name" value="Metallo-depent_PP-like"/>
</dbReference>
<dbReference type="RefSeq" id="WP_012002760.1">
    <property type="nucleotide sequence ID" value="NC_009828.1"/>
</dbReference>
<dbReference type="KEGG" id="tle:Tlet_0713"/>
<dbReference type="Pfam" id="PF00149">
    <property type="entry name" value="Metallophos"/>
    <property type="match status" value="1"/>
</dbReference>
<dbReference type="OrthoDB" id="9801679at2"/>
<organism evidence="3 4">
    <name type="scientific">Pseudothermotoga lettingae (strain ATCC BAA-301 / DSM 14385 / NBRC 107922 / TMO)</name>
    <name type="common">Thermotoga lettingae</name>
    <dbReference type="NCBI Taxonomy" id="416591"/>
    <lineage>
        <taxon>Bacteria</taxon>
        <taxon>Thermotogati</taxon>
        <taxon>Thermotogota</taxon>
        <taxon>Thermotogae</taxon>
        <taxon>Thermotogales</taxon>
        <taxon>Thermotogaceae</taxon>
        <taxon>Pseudothermotoga</taxon>
    </lineage>
</organism>
<reference evidence="3 4" key="2">
    <citation type="journal article" date="2009" name="Proc. Natl. Acad. Sci. U.S.A.">
        <title>On the chimeric nature, thermophilic origin, and phylogenetic placement of the Thermotogales.</title>
        <authorList>
            <person name="Zhaxybayeva O."/>
            <person name="Swithers K.S."/>
            <person name="Lapierre P."/>
            <person name="Fournier G.P."/>
            <person name="Bickhart D.M."/>
            <person name="DeBoy R.T."/>
            <person name="Nelson K.E."/>
            <person name="Nesbo C.L."/>
            <person name="Doolittle W.F."/>
            <person name="Gogarten J.P."/>
            <person name="Noll K.M."/>
        </authorList>
    </citation>
    <scope>NUCLEOTIDE SEQUENCE [LARGE SCALE GENOMIC DNA]</scope>
    <source>
        <strain evidence="4">ATCC BAA-301 / DSM 14385 / NBRC 107922 / TMO</strain>
    </source>
</reference>
<sequence>MRCIVLFFLLMFLTIFGSNFQIIFTSDLHETLFKNGYGPAGLAEYLEKNGRENLLILDAGDLFDSKLQLPFFGDHRNHTLDYIKKVKYDAMVLGNHEFYFSREWLENYKKTNKSLLGANVKGLKPYEIFVLGDLRIAVIGLTTPQHVANQVEHYGMLPEDPLKALRRIVNDLPEVDFIICLAHLQHELDRKIIESFPQIDLLLSGHDHRGPELVKINDSYIFEGKSRADSIYTLNVNTEEKLITYEQLKIPTADRITYDDVKTAAVISIIIGILSMAWLTFNPE</sequence>
<feature type="domain" description="Calcineurin-like phosphoesterase" evidence="2">
    <location>
        <begin position="21"/>
        <end position="209"/>
    </location>
</feature>
<dbReference type="InterPro" id="IPR006179">
    <property type="entry name" value="5_nucleotidase/apyrase"/>
</dbReference>
<evidence type="ECO:0000256" key="1">
    <source>
        <dbReference type="SAM" id="Phobius"/>
    </source>
</evidence>
<evidence type="ECO:0000259" key="2">
    <source>
        <dbReference type="Pfam" id="PF00149"/>
    </source>
</evidence>
<keyword evidence="4" id="KW-1185">Reference proteome</keyword>
<dbReference type="InterPro" id="IPR004843">
    <property type="entry name" value="Calcineurin-like_PHP"/>
</dbReference>
<dbReference type="EMBL" id="CP000812">
    <property type="protein sequence ID" value="ABV33279.1"/>
    <property type="molecule type" value="Genomic_DNA"/>
</dbReference>
<dbReference type="PANTHER" id="PTHR11575:SF24">
    <property type="entry name" value="5'-NUCLEOTIDASE"/>
    <property type="match status" value="1"/>
</dbReference>
<keyword evidence="1" id="KW-0472">Membrane</keyword>
<keyword evidence="1" id="KW-0812">Transmembrane</keyword>
<protein>
    <submittedName>
        <fullName evidence="3">Metallophosphoesterase</fullName>
    </submittedName>
</protein>
<name>A8F545_PSELT</name>
<dbReference type="SUPFAM" id="SSF56300">
    <property type="entry name" value="Metallo-dependent phosphatases"/>
    <property type="match status" value="1"/>
</dbReference>
<accession>A8F545</accession>
<dbReference type="PANTHER" id="PTHR11575">
    <property type="entry name" value="5'-NUCLEOTIDASE-RELATED"/>
    <property type="match status" value="1"/>
</dbReference>
<reference evidence="3 4" key="1">
    <citation type="submission" date="2007-08" db="EMBL/GenBank/DDBJ databases">
        <title>Complete sequence of Thermotoga lettingae TMO.</title>
        <authorList>
            <consortium name="US DOE Joint Genome Institute"/>
            <person name="Copeland A."/>
            <person name="Lucas S."/>
            <person name="Lapidus A."/>
            <person name="Barry K."/>
            <person name="Glavina del Rio T."/>
            <person name="Dalin E."/>
            <person name="Tice H."/>
            <person name="Pitluck S."/>
            <person name="Foster B."/>
            <person name="Bruce D."/>
            <person name="Schmutz J."/>
            <person name="Larimer F."/>
            <person name="Land M."/>
            <person name="Hauser L."/>
            <person name="Kyrpides N."/>
            <person name="Mikhailova N."/>
            <person name="Nelson K."/>
            <person name="Gogarten J.P."/>
            <person name="Noll K."/>
            <person name="Richardson P."/>
        </authorList>
    </citation>
    <scope>NUCLEOTIDE SEQUENCE [LARGE SCALE GENOMIC DNA]</scope>
    <source>
        <strain evidence="4">ATCC BAA-301 / DSM 14385 / NBRC 107922 / TMO</strain>
    </source>
</reference>
<dbReference type="GO" id="GO:0009166">
    <property type="term" value="P:nucleotide catabolic process"/>
    <property type="evidence" value="ECO:0007669"/>
    <property type="project" value="InterPro"/>
</dbReference>
<keyword evidence="1" id="KW-1133">Transmembrane helix</keyword>
<evidence type="ECO:0000313" key="3">
    <source>
        <dbReference type="EMBL" id="ABV33279.1"/>
    </source>
</evidence>
<dbReference type="GO" id="GO:0016787">
    <property type="term" value="F:hydrolase activity"/>
    <property type="evidence" value="ECO:0007669"/>
    <property type="project" value="InterPro"/>
</dbReference>
<evidence type="ECO:0000313" key="4">
    <source>
        <dbReference type="Proteomes" id="UP000002016"/>
    </source>
</evidence>
<dbReference type="Proteomes" id="UP000002016">
    <property type="component" value="Chromosome"/>
</dbReference>
<dbReference type="STRING" id="416591.Tlet_0713"/>
<proteinExistence type="predicted"/>
<dbReference type="Gene3D" id="3.60.21.10">
    <property type="match status" value="1"/>
</dbReference>
<feature type="transmembrane region" description="Helical" evidence="1">
    <location>
        <begin position="263"/>
        <end position="281"/>
    </location>
</feature>